<organism evidence="2 3">
    <name type="scientific">Gemmata obscuriglobus</name>
    <dbReference type="NCBI Taxonomy" id="114"/>
    <lineage>
        <taxon>Bacteria</taxon>
        <taxon>Pseudomonadati</taxon>
        <taxon>Planctomycetota</taxon>
        <taxon>Planctomycetia</taxon>
        <taxon>Gemmatales</taxon>
        <taxon>Gemmataceae</taxon>
        <taxon>Gemmata</taxon>
    </lineage>
</organism>
<keyword evidence="1" id="KW-0812">Transmembrane</keyword>
<proteinExistence type="predicted"/>
<evidence type="ECO:0000313" key="2">
    <source>
        <dbReference type="EMBL" id="AWM36005.1"/>
    </source>
</evidence>
<name>A0A2Z3GYR7_9BACT</name>
<dbReference type="Proteomes" id="UP000245802">
    <property type="component" value="Chromosome"/>
</dbReference>
<keyword evidence="1" id="KW-1133">Transmembrane helix</keyword>
<reference evidence="2 3" key="1">
    <citation type="submission" date="2018-01" db="EMBL/GenBank/DDBJ databases">
        <title>G. obscuriglobus.</title>
        <authorList>
            <person name="Franke J."/>
            <person name="Blomberg W."/>
            <person name="Selmecki A."/>
        </authorList>
    </citation>
    <scope>NUCLEOTIDE SEQUENCE [LARGE SCALE GENOMIC DNA]</scope>
    <source>
        <strain evidence="2 3">DSM 5831</strain>
    </source>
</reference>
<sequence length="84" mass="8518">MPIVGIAFMVLFLVMLGATVGGALGTGGAWFLYLRTVRQRECEGAVIVPEEEFSAGCGALLTGSILGSVLGGGAVLVVGYWAGI</sequence>
<dbReference type="AlphaFoldDB" id="A0A2Z3GYR7"/>
<keyword evidence="3" id="KW-1185">Reference proteome</keyword>
<feature type="transmembrane region" description="Helical" evidence="1">
    <location>
        <begin position="55"/>
        <end position="82"/>
    </location>
</feature>
<accession>A0A2Z3GYR7</accession>
<protein>
    <submittedName>
        <fullName evidence="2">Uncharacterized protein</fullName>
    </submittedName>
</protein>
<dbReference type="KEGG" id="gog:C1280_02600"/>
<dbReference type="EMBL" id="CP025958">
    <property type="protein sequence ID" value="AWM36005.1"/>
    <property type="molecule type" value="Genomic_DNA"/>
</dbReference>
<keyword evidence="1" id="KW-0472">Membrane</keyword>
<evidence type="ECO:0000256" key="1">
    <source>
        <dbReference type="SAM" id="Phobius"/>
    </source>
</evidence>
<gene>
    <name evidence="2" type="ORF">C1280_02600</name>
</gene>
<evidence type="ECO:0000313" key="3">
    <source>
        <dbReference type="Proteomes" id="UP000245802"/>
    </source>
</evidence>
<feature type="transmembrane region" description="Helical" evidence="1">
    <location>
        <begin position="6"/>
        <end position="34"/>
    </location>
</feature>